<dbReference type="RefSeq" id="WP_197187614.1">
    <property type="nucleotide sequence ID" value="NZ_CP134052.1"/>
</dbReference>
<accession>A0ABY9TCT2</accession>
<organism evidence="1 2">
    <name type="scientific">Brevibacillus brevis</name>
    <name type="common">Bacillus brevis</name>
    <dbReference type="NCBI Taxonomy" id="1393"/>
    <lineage>
        <taxon>Bacteria</taxon>
        <taxon>Bacillati</taxon>
        <taxon>Bacillota</taxon>
        <taxon>Bacilli</taxon>
        <taxon>Bacillales</taxon>
        <taxon>Paenibacillaceae</taxon>
        <taxon>Brevibacillus</taxon>
    </lineage>
</organism>
<reference evidence="1 2" key="1">
    <citation type="submission" date="2023-09" db="EMBL/GenBank/DDBJ databases">
        <title>Complete Genome and Methylome dissection of Bacillus brevis NEB573 original source of BbsI restriction endonuclease.</title>
        <authorList>
            <person name="Fomenkov A."/>
            <person name="Roberts R.D."/>
        </authorList>
    </citation>
    <scope>NUCLEOTIDE SEQUENCE [LARGE SCALE GENOMIC DNA]</scope>
    <source>
        <strain evidence="1 2">NEB573</strain>
        <plasmid evidence="1 2">pBbsI</plasmid>
    </source>
</reference>
<proteinExistence type="predicted"/>
<evidence type="ECO:0000313" key="1">
    <source>
        <dbReference type="EMBL" id="WNC17902.1"/>
    </source>
</evidence>
<evidence type="ECO:0000313" key="2">
    <source>
        <dbReference type="Proteomes" id="UP001256827"/>
    </source>
</evidence>
<dbReference type="Proteomes" id="UP001256827">
    <property type="component" value="Plasmid pBbsI"/>
</dbReference>
<dbReference type="EMBL" id="CP134052">
    <property type="protein sequence ID" value="WNC17902.1"/>
    <property type="molecule type" value="Genomic_DNA"/>
</dbReference>
<keyword evidence="1" id="KW-0614">Plasmid</keyword>
<geneLocation type="plasmid" evidence="1 2">
    <name>pBbsI</name>
</geneLocation>
<evidence type="ECO:0008006" key="3">
    <source>
        <dbReference type="Google" id="ProtNLM"/>
    </source>
</evidence>
<name>A0ABY9TCT2_BREBE</name>
<sequence>MKYLLGVVGPEIAERITSELTGLKIIVAYTEKETSKAAEEAIEHAVIDEGLYVQYQPWEWLPALRNEFPKSKLTVILSEKVNDSLYMELVRRIGLELNISFIPPGLTLDELVEAVQTAFNKAPVSKRSKKNTVISIMSAAPRDGSSTIAVNVALTLAQMTEKRIGLLDLSLKSPDMKDSLQLKGNKGFPTIQVDCDAKTLTPTMLLQATEKFQYENLHILTGLHRRDWAERIKDEEIATLLSVSREVFDITIVDVHSFPDNAATVQAMREADERWVVSQPVVSSFQSSWFDWFQSIWTTYYEMNHDSFSLIVNRSDDSIAKTGTIEKAMGLKCIAEIPNVSNGAGVKATNYATPLLFSEEKTAESFKTEISKLAAGLCERMDIDYSVEIQKKGFIAKIGSMFPGKQKAGEA</sequence>
<dbReference type="InterPro" id="IPR027417">
    <property type="entry name" value="P-loop_NTPase"/>
</dbReference>
<keyword evidence="2" id="KW-1185">Reference proteome</keyword>
<gene>
    <name evidence="1" type="ORF">RGB73_30500</name>
</gene>
<dbReference type="Gene3D" id="3.40.50.300">
    <property type="entry name" value="P-loop containing nucleotide triphosphate hydrolases"/>
    <property type="match status" value="1"/>
</dbReference>
<dbReference type="SUPFAM" id="SSF52540">
    <property type="entry name" value="P-loop containing nucleoside triphosphate hydrolases"/>
    <property type="match status" value="1"/>
</dbReference>
<protein>
    <recommendedName>
        <fullName evidence="3">AAA domain-containing protein</fullName>
    </recommendedName>
</protein>